<dbReference type="SUPFAM" id="SSF56672">
    <property type="entry name" value="DNA/RNA polymerases"/>
    <property type="match status" value="1"/>
</dbReference>
<evidence type="ECO:0000256" key="2">
    <source>
        <dbReference type="ARBA" id="ARBA00022679"/>
    </source>
</evidence>
<dbReference type="Gene3D" id="3.30.70.270">
    <property type="match status" value="1"/>
</dbReference>
<proteinExistence type="predicted"/>
<dbReference type="InterPro" id="IPR041588">
    <property type="entry name" value="Integrase_H2C2"/>
</dbReference>
<dbReference type="PANTHER" id="PTHR37984:SF5">
    <property type="entry name" value="PROTEIN NYNRIN-LIKE"/>
    <property type="match status" value="1"/>
</dbReference>
<dbReference type="InterPro" id="IPR021109">
    <property type="entry name" value="Peptidase_aspartic_dom_sf"/>
</dbReference>
<dbReference type="InterPro" id="IPR005162">
    <property type="entry name" value="Retrotrans_gag_dom"/>
</dbReference>
<dbReference type="Pfam" id="PF03732">
    <property type="entry name" value="Retrotrans_gag"/>
    <property type="match status" value="1"/>
</dbReference>
<dbReference type="InterPro" id="IPR036397">
    <property type="entry name" value="RNaseH_sf"/>
</dbReference>
<dbReference type="GO" id="GO:0016787">
    <property type="term" value="F:hydrolase activity"/>
    <property type="evidence" value="ECO:0007669"/>
    <property type="project" value="UniProtKB-KW"/>
</dbReference>
<evidence type="ECO:0000313" key="10">
    <source>
        <dbReference type="EMBL" id="QBG82598.1"/>
    </source>
</evidence>
<evidence type="ECO:0000256" key="5">
    <source>
        <dbReference type="ARBA" id="ARBA00022759"/>
    </source>
</evidence>
<feature type="compositionally biased region" description="Basic and acidic residues" evidence="8">
    <location>
        <begin position="452"/>
        <end position="464"/>
    </location>
</feature>
<dbReference type="InterPro" id="IPR043502">
    <property type="entry name" value="DNA/RNA_pol_sf"/>
</dbReference>
<evidence type="ECO:0000256" key="4">
    <source>
        <dbReference type="ARBA" id="ARBA00022722"/>
    </source>
</evidence>
<name>A0A5B7LJR8_PAPSO</name>
<keyword evidence="2 10" id="KW-0808">Transferase</keyword>
<dbReference type="PANTHER" id="PTHR37984">
    <property type="entry name" value="PROTEIN CBG26694"/>
    <property type="match status" value="1"/>
</dbReference>
<dbReference type="Gene3D" id="3.10.10.10">
    <property type="entry name" value="HIV Type 1 Reverse Transcriptase, subunit A, domain 1"/>
    <property type="match status" value="1"/>
</dbReference>
<dbReference type="Gene3D" id="3.10.20.370">
    <property type="match status" value="1"/>
</dbReference>
<dbReference type="InterPro" id="IPR043128">
    <property type="entry name" value="Rev_trsase/Diguanyl_cyclase"/>
</dbReference>
<dbReference type="InterPro" id="IPR000477">
    <property type="entry name" value="RT_dom"/>
</dbReference>
<dbReference type="CDD" id="cd09274">
    <property type="entry name" value="RNase_HI_RT_Ty3"/>
    <property type="match status" value="1"/>
</dbReference>
<dbReference type="InterPro" id="IPR001584">
    <property type="entry name" value="Integrase_cat-core"/>
</dbReference>
<feature type="domain" description="Integrase catalytic" evidence="9">
    <location>
        <begin position="1381"/>
        <end position="1493"/>
    </location>
</feature>
<dbReference type="FunFam" id="3.10.20.370:FF:000001">
    <property type="entry name" value="Retrovirus-related Pol polyprotein from transposon 17.6-like protein"/>
    <property type="match status" value="1"/>
</dbReference>
<dbReference type="GO" id="GO:0004519">
    <property type="term" value="F:endonuclease activity"/>
    <property type="evidence" value="ECO:0007669"/>
    <property type="project" value="UniProtKB-KW"/>
</dbReference>
<dbReference type="CDD" id="cd01647">
    <property type="entry name" value="RT_LTR"/>
    <property type="match status" value="1"/>
</dbReference>
<dbReference type="SUPFAM" id="SSF50630">
    <property type="entry name" value="Acid proteases"/>
    <property type="match status" value="1"/>
</dbReference>
<reference evidence="10" key="1">
    <citation type="journal article" date="2019" name="Plant Physiol.">
        <title>Purine permease-type benzylisoquinoline alkaloid transporters in opium poppy.</title>
        <authorList>
            <person name="Dastmalchi M."/>
            <person name="Chang L."/>
            <person name="Chen R."/>
            <person name="Yu L."/>
            <person name="Chen X."/>
            <person name="Hagel J."/>
            <person name="Facchini P.J."/>
        </authorList>
    </citation>
    <scope>NUCLEOTIDE SEQUENCE</scope>
</reference>
<evidence type="ECO:0000256" key="7">
    <source>
        <dbReference type="ARBA" id="ARBA00022918"/>
    </source>
</evidence>
<dbReference type="Pfam" id="PF00665">
    <property type="entry name" value="rve"/>
    <property type="match status" value="1"/>
</dbReference>
<dbReference type="Pfam" id="PF00078">
    <property type="entry name" value="RVT_1"/>
    <property type="match status" value="1"/>
</dbReference>
<organism evidence="10">
    <name type="scientific">Papaver somniferum</name>
    <name type="common">Opium poppy</name>
    <dbReference type="NCBI Taxonomy" id="3469"/>
    <lineage>
        <taxon>Eukaryota</taxon>
        <taxon>Viridiplantae</taxon>
        <taxon>Streptophyta</taxon>
        <taxon>Embryophyta</taxon>
        <taxon>Tracheophyta</taxon>
        <taxon>Spermatophyta</taxon>
        <taxon>Magnoliopsida</taxon>
        <taxon>Ranunculales</taxon>
        <taxon>Papaveraceae</taxon>
        <taxon>Papaveroideae</taxon>
        <taxon>Papaver</taxon>
    </lineage>
</organism>
<dbReference type="GO" id="GO:0003676">
    <property type="term" value="F:nucleic acid binding"/>
    <property type="evidence" value="ECO:0007669"/>
    <property type="project" value="InterPro"/>
</dbReference>
<dbReference type="GO" id="GO:0015074">
    <property type="term" value="P:DNA integration"/>
    <property type="evidence" value="ECO:0007669"/>
    <property type="project" value="InterPro"/>
</dbReference>
<accession>A0A5B7LJR8</accession>
<dbReference type="CDD" id="cd00303">
    <property type="entry name" value="retropepsin_like"/>
    <property type="match status" value="1"/>
</dbReference>
<evidence type="ECO:0000256" key="3">
    <source>
        <dbReference type="ARBA" id="ARBA00022695"/>
    </source>
</evidence>
<dbReference type="Gene3D" id="3.30.420.10">
    <property type="entry name" value="Ribonuclease H-like superfamily/Ribonuclease H"/>
    <property type="match status" value="1"/>
</dbReference>
<keyword evidence="3" id="KW-0548">Nucleotidyltransferase</keyword>
<keyword evidence="6" id="KW-0378">Hydrolase</keyword>
<dbReference type="EMBL" id="MH838000">
    <property type="protein sequence ID" value="QBG82598.1"/>
    <property type="molecule type" value="Genomic_DNA"/>
</dbReference>
<keyword evidence="5" id="KW-0255">Endonuclease</keyword>
<sequence>MPEVIRERAWKRNTLGRLISDKPSSFSCEGGELEDSYFESPVFGNFSFENLSLREEGTPSTSAVTAMETLKDYMFPTRTNRASCIKLPSTTANFEIKPSILQMIPIFLGKDDENPYFHIRDFEEICGTIRIKDLTDEVLKLKMFPFSLRDKAKTWLNNLPSESIETWQELIAAFYMKFYPKHKTAAARQKISSSTQQEGESLYRFLERFNDLLSQCPHHGFDKMKLVDIIYDGLYYSTKAMVESMCAGEFTSKSADDAFTFLGTIAEKSQTLVELYERIRASQVSSCGVEPNNSFWEGQVSEEQAHAVYNNARFENRQKIDPYSETNNPGWRNHPNFCWSKGQNQGHSSNAQAPPGFGYTKNPSAPAQFQNPSDKKIMSLEESLALLTRNTVQFQQPVSQGLEENKRIGERPSDHVNAIKTLKSGRVIDNKVAMPDSKHTAVHPSEPETEETDRVSKETNEGHIEPGFAPRAPFPQLLVPTKRESTFNDILEVFKKVTINLPLLDAIKQIPAYAKFLKDLCTRKRKLSVQKKAFLASHVSSIIQNTTTPKYKDPGSPTISCTIGKYRVEKTLLDLGASVNLLSYHVYLKLGLGDMKPTQMTLQLADRSVKIPRGVIEDVLIEVDKFIYPVDFVILDTQPVPDPENQIPVILGRPFLATSNAIINCRTGIMNLSFGNMTIELNVFHISELPSELDDSSIEEVNMIGTLVEESLPNTLLEDPLDKCLDHFGIDFDDDNVINEVNALLDSTPLLDTSNGWKPKFEPLPVSKSTLVPSLEEPPKLDLKPLPDTLKYVFLGPSETLPVIVASDLDSDQESRLVAVLQKNKEALGWTIADIKGISPTVCMHQIYLEEDTKPSREMQRRLNPNMKEVVRTEVLKLLDAGIIYPISDSKWVSPVQVVPKKSGINVVQNDNNELIPTRVTTGWRVCIDYRKLNKVTRKDHFPLPFIDQMLERLAGHSHYCFLYGYSGYNQIVIAPEDQEKTTFTCPFGTFAYRRMPFGLCNAPATFQRCMMSIFSDMVEKFLEVFMDDFSVFGPSLNECLHHLSLVLTRCKEKNLVLNWEKCHFMVRSGIILGHIVSSKDVKFVFDDACLEAFEKLKTLLTTAPIVQAPNWNLPFEIMCDASDYAIGVVLGQRENKLLHVIYYASKTLNDAQLNYTTTEKELLAIVFSLDKFRPYLLGSKIVIYTDHASLKYLLSKKDTKPRLIRWILLLQEFSPDMRDKKGAENVVADHLSRLVVDSPDDSLPIRDIFPDEQLFFVTQEPWYANIVNYLVTGRMPQQWGKQDCSKFLAEVKHFFWDDPYLFKYCPDQIIRRYIPESDQSSIISFCHDHACGGHFSAKKTAAKILQCGFYWPSLFKDSHSYCVTCERCQKLGTIFRRNMMPLNPILVVEVFDVWGIDFMGQFPNSFGNLYILVAVDYVSKWIEAVACKTNDHRVVIEFLKNNILTRFGTPRSIISDGGSHFCNGPFRLLMKKYGITHKVATPYHPQTNGQAPIGMSPYRLVYGKACHLPVELEHRAYWDVKKLNFSLDKAGAHRKLQLNELDEIRIDAYDSAKEYKNKMKLLRSRWTGPFIIRTVFPHGDVEIDTPDGSSSSKVNGHRLKPFLEPFPTGDVEEVPLEDPVYP</sequence>
<dbReference type="Gene3D" id="2.40.70.10">
    <property type="entry name" value="Acid Proteases"/>
    <property type="match status" value="1"/>
</dbReference>
<keyword evidence="4" id="KW-0540">Nuclease</keyword>
<feature type="region of interest" description="Disordered" evidence="8">
    <location>
        <begin position="436"/>
        <end position="473"/>
    </location>
</feature>
<keyword evidence="7" id="KW-0695">RNA-directed DNA polymerase</keyword>
<protein>
    <recommendedName>
        <fullName evidence="1">RNA-directed DNA polymerase</fullName>
        <ecNumber evidence="1">2.7.7.49</ecNumber>
    </recommendedName>
</protein>
<evidence type="ECO:0000256" key="1">
    <source>
        <dbReference type="ARBA" id="ARBA00012493"/>
    </source>
</evidence>
<dbReference type="SUPFAM" id="SSF53098">
    <property type="entry name" value="Ribonuclease H-like"/>
    <property type="match status" value="1"/>
</dbReference>
<dbReference type="InterPro" id="IPR012337">
    <property type="entry name" value="RNaseH-like_sf"/>
</dbReference>
<dbReference type="PROSITE" id="PS50994">
    <property type="entry name" value="INTEGRASE"/>
    <property type="match status" value="1"/>
</dbReference>
<dbReference type="Gene3D" id="1.10.340.70">
    <property type="match status" value="1"/>
</dbReference>
<dbReference type="Pfam" id="PF17917">
    <property type="entry name" value="RT_RNaseH"/>
    <property type="match status" value="1"/>
</dbReference>
<dbReference type="GO" id="GO:0003964">
    <property type="term" value="F:RNA-directed DNA polymerase activity"/>
    <property type="evidence" value="ECO:0007669"/>
    <property type="project" value="UniProtKB-KW"/>
</dbReference>
<dbReference type="EC" id="2.7.7.49" evidence="1"/>
<dbReference type="InterPro" id="IPR050951">
    <property type="entry name" value="Retrovirus_Pol_polyprotein"/>
</dbReference>
<dbReference type="Pfam" id="PF17921">
    <property type="entry name" value="Integrase_H2C2"/>
    <property type="match status" value="1"/>
</dbReference>
<evidence type="ECO:0000259" key="9">
    <source>
        <dbReference type="PROSITE" id="PS50994"/>
    </source>
</evidence>
<evidence type="ECO:0000256" key="8">
    <source>
        <dbReference type="SAM" id="MobiDB-lite"/>
    </source>
</evidence>
<dbReference type="InterPro" id="IPR041373">
    <property type="entry name" value="RT_RNaseH"/>
</dbReference>
<evidence type="ECO:0000256" key="6">
    <source>
        <dbReference type="ARBA" id="ARBA00022801"/>
    </source>
</evidence>